<keyword evidence="1" id="KW-1133">Transmembrane helix</keyword>
<evidence type="ECO:0000313" key="3">
    <source>
        <dbReference type="Proteomes" id="UP000579136"/>
    </source>
</evidence>
<dbReference type="RefSeq" id="WP_183672975.1">
    <property type="nucleotide sequence ID" value="NZ_CBCRYX010000001.1"/>
</dbReference>
<feature type="transmembrane region" description="Helical" evidence="1">
    <location>
        <begin position="30"/>
        <end position="50"/>
    </location>
</feature>
<sequence length="104" mass="11932">MTFLTIMMLIIYLLVAFITIYSLRAKFLMIIRIISGIGFFIMLLSFLLPLHGINDYMMLLLAISIIAAVEITAFKVRHDDRHLFLIHVFTLAMALALVVYLIIV</sequence>
<protein>
    <submittedName>
        <fullName evidence="2">Uncharacterized protein</fullName>
    </submittedName>
</protein>
<dbReference type="AlphaFoldDB" id="A0A9Q2HEH9"/>
<comment type="caution">
    <text evidence="2">The sequence shown here is derived from an EMBL/GenBank/DDBJ whole genome shotgun (WGS) entry which is preliminary data.</text>
</comment>
<proteinExistence type="predicted"/>
<dbReference type="Proteomes" id="UP000579136">
    <property type="component" value="Unassembled WGS sequence"/>
</dbReference>
<keyword evidence="1" id="KW-0812">Transmembrane</keyword>
<dbReference type="EMBL" id="JACHHF010000002">
    <property type="protein sequence ID" value="MBB5175558.1"/>
    <property type="molecule type" value="Genomic_DNA"/>
</dbReference>
<organism evidence="2 3">
    <name type="scientific">Nosocomiicoccus ampullae</name>
    <dbReference type="NCBI Taxonomy" id="489910"/>
    <lineage>
        <taxon>Bacteria</taxon>
        <taxon>Bacillati</taxon>
        <taxon>Bacillota</taxon>
        <taxon>Bacilli</taxon>
        <taxon>Bacillales</taxon>
        <taxon>Staphylococcaceae</taxon>
        <taxon>Nosocomiicoccus</taxon>
    </lineage>
</organism>
<name>A0A9Q2HEH9_9STAP</name>
<evidence type="ECO:0000256" key="1">
    <source>
        <dbReference type="SAM" id="Phobius"/>
    </source>
</evidence>
<feature type="transmembrane region" description="Helical" evidence="1">
    <location>
        <begin position="56"/>
        <end position="76"/>
    </location>
</feature>
<accession>A0A9Q2HEH9</accession>
<reference evidence="2 3" key="1">
    <citation type="submission" date="2020-08" db="EMBL/GenBank/DDBJ databases">
        <title>Genomic Encyclopedia of Type Strains, Phase IV (KMG-IV): sequencing the most valuable type-strain genomes for metagenomic binning, comparative biology and taxonomic classification.</title>
        <authorList>
            <person name="Goeker M."/>
        </authorList>
    </citation>
    <scope>NUCLEOTIDE SEQUENCE [LARGE SCALE GENOMIC DNA]</scope>
    <source>
        <strain evidence="2 3">DSM 19163</strain>
    </source>
</reference>
<gene>
    <name evidence="2" type="ORF">HNQ45_000428</name>
</gene>
<feature type="transmembrane region" description="Helical" evidence="1">
    <location>
        <begin position="6"/>
        <end position="23"/>
    </location>
</feature>
<evidence type="ECO:0000313" key="2">
    <source>
        <dbReference type="EMBL" id="MBB5175558.1"/>
    </source>
</evidence>
<keyword evidence="3" id="KW-1185">Reference proteome</keyword>
<feature type="transmembrane region" description="Helical" evidence="1">
    <location>
        <begin position="83"/>
        <end position="103"/>
    </location>
</feature>
<keyword evidence="1" id="KW-0472">Membrane</keyword>